<proteinExistence type="predicted"/>
<keyword evidence="2" id="KW-1185">Reference proteome</keyword>
<dbReference type="Gene3D" id="1.10.620.20">
    <property type="entry name" value="Ribonucleotide Reductase, subunit A"/>
    <property type="match status" value="1"/>
</dbReference>
<sequence>MSAGAPSTDGNVVATAAFDVRAYTTDPREIRPSDAGLDALTGLTPTTLDVVADLWRVERSLLDLLRDVLVTPAHADPRVTAFLITWTYEQFWLAETLAAVLEANGRPATEPPGGPLGRLRRTWDDRARPTVAAVRTNLLGADVTAAHLVTAWLDAAALTHTYRALAAEEPRLEPVLTRAGAVKARHLAFYADDATRRLAASAGARRLARRAAARWRWPGTRYAPVTAATARLVTGRTAAGTAGVGPSEVGLAHLDETVAALPGLAGTAPVRGAVDRLGRRRRPAVAASPRRA</sequence>
<organism evidence="1 2">
    <name type="scientific">Georgenia muralis</name>
    <dbReference type="NCBI Taxonomy" id="154117"/>
    <lineage>
        <taxon>Bacteria</taxon>
        <taxon>Bacillati</taxon>
        <taxon>Actinomycetota</taxon>
        <taxon>Actinomycetes</taxon>
        <taxon>Micrococcales</taxon>
        <taxon>Bogoriellaceae</taxon>
        <taxon>Georgenia</taxon>
    </lineage>
</organism>
<accession>A0A3N4Z304</accession>
<dbReference type="InterPro" id="IPR012348">
    <property type="entry name" value="RNR-like"/>
</dbReference>
<comment type="caution">
    <text evidence="1">The sequence shown here is derived from an EMBL/GenBank/DDBJ whole genome shotgun (WGS) entry which is preliminary data.</text>
</comment>
<dbReference type="GO" id="GO:0016491">
    <property type="term" value="F:oxidoreductase activity"/>
    <property type="evidence" value="ECO:0007669"/>
    <property type="project" value="InterPro"/>
</dbReference>
<evidence type="ECO:0000313" key="1">
    <source>
        <dbReference type="EMBL" id="RPF26893.1"/>
    </source>
</evidence>
<reference evidence="1 2" key="1">
    <citation type="submission" date="2018-11" db="EMBL/GenBank/DDBJ databases">
        <title>Sequencing the genomes of 1000 actinobacteria strains.</title>
        <authorList>
            <person name="Klenk H.-P."/>
        </authorList>
    </citation>
    <scope>NUCLEOTIDE SEQUENCE [LARGE SCALE GENOMIC DNA]</scope>
    <source>
        <strain evidence="1 2">DSM 14418</strain>
    </source>
</reference>
<dbReference type="AlphaFoldDB" id="A0A3N4Z304"/>
<dbReference type="EMBL" id="RKRA01000001">
    <property type="protein sequence ID" value="RPF26893.1"/>
    <property type="molecule type" value="Genomic_DNA"/>
</dbReference>
<evidence type="ECO:0000313" key="2">
    <source>
        <dbReference type="Proteomes" id="UP000280726"/>
    </source>
</evidence>
<dbReference type="Proteomes" id="UP000280726">
    <property type="component" value="Unassembled WGS sequence"/>
</dbReference>
<name>A0A3N4Z304_9MICO</name>
<dbReference type="OrthoDB" id="3721183at2"/>
<protein>
    <submittedName>
        <fullName evidence="1">Uncharacterized protein</fullName>
    </submittedName>
</protein>
<gene>
    <name evidence="1" type="ORF">EDD32_1352</name>
</gene>
<dbReference type="RefSeq" id="WP_123916066.1">
    <property type="nucleotide sequence ID" value="NZ_RKRA01000001.1"/>
</dbReference>